<protein>
    <recommendedName>
        <fullName evidence="3">Aminotransferase class V domain-containing protein</fullName>
    </recommendedName>
</protein>
<dbReference type="EMBL" id="UINC01032932">
    <property type="protein sequence ID" value="SVB21406.1"/>
    <property type="molecule type" value="Genomic_DNA"/>
</dbReference>
<accession>A0A382C5S5</accession>
<dbReference type="InterPro" id="IPR000192">
    <property type="entry name" value="Aminotrans_V_dom"/>
</dbReference>
<dbReference type="SUPFAM" id="SSF53383">
    <property type="entry name" value="PLP-dependent transferases"/>
    <property type="match status" value="1"/>
</dbReference>
<dbReference type="InterPro" id="IPR015424">
    <property type="entry name" value="PyrdxlP-dep_Trfase"/>
</dbReference>
<dbReference type="GO" id="GO:0004125">
    <property type="term" value="F:L-seryl-tRNA(Sec) selenium transferase activity"/>
    <property type="evidence" value="ECO:0007669"/>
    <property type="project" value="TreeGrafter"/>
</dbReference>
<sequence length="347" mass="37131">MSPTESMITSPESAVTRRAFLGTGTVAGLLGAFGTTGCVDQGIEVPSTLGYGGHANTVGGLEDNIYTRLLGVRPHIGAHEHITTLGGSRMPPEVLEAMVEANEYFVDMHELIEAAGSRVAELMGAEAAIVTSGGSGSLLLGSAACLTGLNMDRIRSLPEVTWDRRICLIQTAHRFSYDHAYRAAGMTNVYVETREEFRERIDDTVAMLPVISAVERGSPIAPPRPVSRSRSTPDTVILPEEMIQIGKEHGVPVMVDMASDLPPWENLRRYIDLGADLVVISGGKGILGPQSTGILAGRRDLIEAARLQNSPNDYIGRGLKVGKEEIIALVVALERAVSIDQEAEVAH</sequence>
<dbReference type="InterPro" id="IPR015421">
    <property type="entry name" value="PyrdxlP-dep_Trfase_major"/>
</dbReference>
<dbReference type="AlphaFoldDB" id="A0A382C5S5"/>
<feature type="domain" description="Aminotransferase class V" evidence="3">
    <location>
        <begin position="240"/>
        <end position="305"/>
    </location>
</feature>
<comment type="cofactor">
    <cofactor evidence="1">
        <name>pyridoxal 5'-phosphate</name>
        <dbReference type="ChEBI" id="CHEBI:597326"/>
    </cofactor>
</comment>
<name>A0A382C5S5_9ZZZZ</name>
<dbReference type="PANTHER" id="PTHR32328:SF0">
    <property type="entry name" value="L-SERYL-TRNA(SEC) SELENIUM TRANSFERASE"/>
    <property type="match status" value="1"/>
</dbReference>
<reference evidence="4" key="1">
    <citation type="submission" date="2018-05" db="EMBL/GenBank/DDBJ databases">
        <authorList>
            <person name="Lanie J.A."/>
            <person name="Ng W.-L."/>
            <person name="Kazmierczak K.M."/>
            <person name="Andrzejewski T.M."/>
            <person name="Davidsen T.M."/>
            <person name="Wayne K.J."/>
            <person name="Tettelin H."/>
            <person name="Glass J.I."/>
            <person name="Rusch D."/>
            <person name="Podicherti R."/>
            <person name="Tsui H.-C.T."/>
            <person name="Winkler M.E."/>
        </authorList>
    </citation>
    <scope>NUCLEOTIDE SEQUENCE</scope>
</reference>
<proteinExistence type="predicted"/>
<feature type="non-terminal residue" evidence="4">
    <location>
        <position position="347"/>
    </location>
</feature>
<dbReference type="Gene3D" id="3.40.640.10">
    <property type="entry name" value="Type I PLP-dependent aspartate aminotransferase-like (Major domain)"/>
    <property type="match status" value="1"/>
</dbReference>
<evidence type="ECO:0000256" key="2">
    <source>
        <dbReference type="ARBA" id="ARBA00022898"/>
    </source>
</evidence>
<evidence type="ECO:0000259" key="3">
    <source>
        <dbReference type="Pfam" id="PF00266"/>
    </source>
</evidence>
<organism evidence="4">
    <name type="scientific">marine metagenome</name>
    <dbReference type="NCBI Taxonomy" id="408172"/>
    <lineage>
        <taxon>unclassified sequences</taxon>
        <taxon>metagenomes</taxon>
        <taxon>ecological metagenomes</taxon>
    </lineage>
</organism>
<dbReference type="PANTHER" id="PTHR32328">
    <property type="entry name" value="L-SERYL-TRNA(SEC) SELENIUM TRANSFERASE"/>
    <property type="match status" value="1"/>
</dbReference>
<evidence type="ECO:0000313" key="4">
    <source>
        <dbReference type="EMBL" id="SVB21406.1"/>
    </source>
</evidence>
<keyword evidence="2" id="KW-0663">Pyridoxal phosphate</keyword>
<evidence type="ECO:0000256" key="1">
    <source>
        <dbReference type="ARBA" id="ARBA00001933"/>
    </source>
</evidence>
<gene>
    <name evidence="4" type="ORF">METZ01_LOCUS174260</name>
</gene>
<dbReference type="Pfam" id="PF00266">
    <property type="entry name" value="Aminotran_5"/>
    <property type="match status" value="1"/>
</dbReference>